<sequence>MSTAQRSRSSSPPSRDLVGTLFLANGDLYQCKLCPITRKQAVGSGYSNLMDHLRRAHLEGFSVSTRS</sequence>
<proteinExistence type="predicted"/>
<evidence type="ECO:0000313" key="1">
    <source>
        <dbReference type="EMBL" id="DAZ98806.1"/>
    </source>
</evidence>
<name>A0AAV2YWW0_9STRA</name>
<comment type="caution">
    <text evidence="1">The sequence shown here is derived from an EMBL/GenBank/DDBJ whole genome shotgun (WGS) entry which is preliminary data.</text>
</comment>
<evidence type="ECO:0000313" key="2">
    <source>
        <dbReference type="Proteomes" id="UP001146120"/>
    </source>
</evidence>
<dbReference type="EMBL" id="DAKRPA010000096">
    <property type="protein sequence ID" value="DAZ98806.1"/>
    <property type="molecule type" value="Genomic_DNA"/>
</dbReference>
<evidence type="ECO:0008006" key="3">
    <source>
        <dbReference type="Google" id="ProtNLM"/>
    </source>
</evidence>
<gene>
    <name evidence="1" type="ORF">N0F65_000962</name>
</gene>
<accession>A0AAV2YWW0</accession>
<dbReference type="AlphaFoldDB" id="A0AAV2YWW0"/>
<protein>
    <recommendedName>
        <fullName evidence="3">BED-type domain-containing protein</fullName>
    </recommendedName>
</protein>
<organism evidence="1 2">
    <name type="scientific">Lagenidium giganteum</name>
    <dbReference type="NCBI Taxonomy" id="4803"/>
    <lineage>
        <taxon>Eukaryota</taxon>
        <taxon>Sar</taxon>
        <taxon>Stramenopiles</taxon>
        <taxon>Oomycota</taxon>
        <taxon>Peronosporomycetes</taxon>
        <taxon>Pythiales</taxon>
        <taxon>Pythiaceae</taxon>
    </lineage>
</organism>
<reference evidence="1" key="1">
    <citation type="submission" date="2022-11" db="EMBL/GenBank/DDBJ databases">
        <authorList>
            <person name="Morgan W.R."/>
            <person name="Tartar A."/>
        </authorList>
    </citation>
    <scope>NUCLEOTIDE SEQUENCE</scope>
    <source>
        <strain evidence="1">ARSEF 373</strain>
    </source>
</reference>
<reference evidence="1" key="2">
    <citation type="journal article" date="2023" name="Microbiol Resour">
        <title>Decontamination and Annotation of the Draft Genome Sequence of the Oomycete Lagenidium giganteum ARSEF 373.</title>
        <authorList>
            <person name="Morgan W.R."/>
            <person name="Tartar A."/>
        </authorList>
    </citation>
    <scope>NUCLEOTIDE SEQUENCE</scope>
    <source>
        <strain evidence="1">ARSEF 373</strain>
    </source>
</reference>
<dbReference type="Proteomes" id="UP001146120">
    <property type="component" value="Unassembled WGS sequence"/>
</dbReference>
<keyword evidence="2" id="KW-1185">Reference proteome</keyword>